<dbReference type="AlphaFoldDB" id="A0A1X1U0X5"/>
<evidence type="ECO:0000313" key="2">
    <source>
        <dbReference type="Proteomes" id="UP000193465"/>
    </source>
</evidence>
<name>A0A1X1U0X5_9MYCO</name>
<proteinExistence type="predicted"/>
<gene>
    <name evidence="1" type="ORF">AWC02_04805</name>
</gene>
<comment type="caution">
    <text evidence="1">The sequence shown here is derived from an EMBL/GenBank/DDBJ whole genome shotgun (WGS) entry which is preliminary data.</text>
</comment>
<reference evidence="1 2" key="1">
    <citation type="submission" date="2016-01" db="EMBL/GenBank/DDBJ databases">
        <title>The new phylogeny of the genus Mycobacterium.</title>
        <authorList>
            <person name="Tarcisio F."/>
            <person name="Conor M."/>
            <person name="Antonella G."/>
            <person name="Elisabetta G."/>
            <person name="Giulia F.S."/>
            <person name="Sara T."/>
            <person name="Anna F."/>
            <person name="Clotilde B."/>
            <person name="Roberto B."/>
            <person name="Veronica D.S."/>
            <person name="Fabio R."/>
            <person name="Monica P."/>
            <person name="Olivier J."/>
            <person name="Enrico T."/>
            <person name="Nicola S."/>
        </authorList>
    </citation>
    <scope>NUCLEOTIDE SEQUENCE [LARGE SCALE GENOMIC DNA]</scope>
    <source>
        <strain evidence="1 2">ATCC 27353</strain>
    </source>
</reference>
<sequence length="62" mass="6381">MLESAAADPALEAEYRIAANSLAQSYQTMAASASLGSEDGVYKTALKAVIAQEGVLKTFCGP</sequence>
<dbReference type="Proteomes" id="UP000193465">
    <property type="component" value="Unassembled WGS sequence"/>
</dbReference>
<evidence type="ECO:0000313" key="1">
    <source>
        <dbReference type="EMBL" id="ORV50318.1"/>
    </source>
</evidence>
<protein>
    <submittedName>
        <fullName evidence="1">Uncharacterized protein</fullName>
    </submittedName>
</protein>
<dbReference type="RefSeq" id="WP_085127581.1">
    <property type="nucleotide sequence ID" value="NZ_LQOT01000017.1"/>
</dbReference>
<keyword evidence="2" id="KW-1185">Reference proteome</keyword>
<organism evidence="1 2">
    <name type="scientific">Mycolicibacter engbaekii</name>
    <dbReference type="NCBI Taxonomy" id="188915"/>
    <lineage>
        <taxon>Bacteria</taxon>
        <taxon>Bacillati</taxon>
        <taxon>Actinomycetota</taxon>
        <taxon>Actinomycetes</taxon>
        <taxon>Mycobacteriales</taxon>
        <taxon>Mycobacteriaceae</taxon>
        <taxon>Mycolicibacter</taxon>
    </lineage>
</organism>
<dbReference type="EMBL" id="LQOT01000017">
    <property type="protein sequence ID" value="ORV50318.1"/>
    <property type="molecule type" value="Genomic_DNA"/>
</dbReference>
<accession>A0A1X1U0X5</accession>